<evidence type="ECO:0000313" key="3">
    <source>
        <dbReference type="Proteomes" id="UP001231189"/>
    </source>
</evidence>
<sequence>VPNVYLWLWKSCCVMKIKVFAWLLLSDRLNTRDLLQRRNWNVTDDKHCELCLLKAYEDRVHLFFECNFSARIWTYLQIDWQPLGDIQSVHAGIFGLSEMRRFLDRREALSLSGR</sequence>
<organism evidence="2 3">
    <name type="scientific">Lolium multiflorum</name>
    <name type="common">Italian ryegrass</name>
    <name type="synonym">Lolium perenne subsp. multiflorum</name>
    <dbReference type="NCBI Taxonomy" id="4521"/>
    <lineage>
        <taxon>Eukaryota</taxon>
        <taxon>Viridiplantae</taxon>
        <taxon>Streptophyta</taxon>
        <taxon>Embryophyta</taxon>
        <taxon>Tracheophyta</taxon>
        <taxon>Spermatophyta</taxon>
        <taxon>Magnoliopsida</taxon>
        <taxon>Liliopsida</taxon>
        <taxon>Poales</taxon>
        <taxon>Poaceae</taxon>
        <taxon>BOP clade</taxon>
        <taxon>Pooideae</taxon>
        <taxon>Poodae</taxon>
        <taxon>Poeae</taxon>
        <taxon>Poeae Chloroplast Group 2 (Poeae type)</taxon>
        <taxon>Loliodinae</taxon>
        <taxon>Loliinae</taxon>
        <taxon>Lolium</taxon>
    </lineage>
</organism>
<reference evidence="2" key="1">
    <citation type="submission" date="2023-07" db="EMBL/GenBank/DDBJ databases">
        <title>A chromosome-level genome assembly of Lolium multiflorum.</title>
        <authorList>
            <person name="Chen Y."/>
            <person name="Copetti D."/>
            <person name="Kolliker R."/>
            <person name="Studer B."/>
        </authorList>
    </citation>
    <scope>NUCLEOTIDE SEQUENCE</scope>
    <source>
        <strain evidence="2">02402/16</strain>
        <tissue evidence="2">Leaf</tissue>
    </source>
</reference>
<comment type="caution">
    <text evidence="2">The sequence shown here is derived from an EMBL/GenBank/DDBJ whole genome shotgun (WGS) entry which is preliminary data.</text>
</comment>
<name>A0AAD8Q1S4_LOLMU</name>
<feature type="domain" description="Reverse transcriptase zinc-binding" evidence="1">
    <location>
        <begin position="7"/>
        <end position="73"/>
    </location>
</feature>
<dbReference type="AlphaFoldDB" id="A0AAD8Q1S4"/>
<dbReference type="Proteomes" id="UP001231189">
    <property type="component" value="Unassembled WGS sequence"/>
</dbReference>
<feature type="non-terminal residue" evidence="2">
    <location>
        <position position="114"/>
    </location>
</feature>
<feature type="non-terminal residue" evidence="2">
    <location>
        <position position="1"/>
    </location>
</feature>
<dbReference type="EMBL" id="JAUUTY010000702">
    <property type="protein sequence ID" value="KAK1594285.1"/>
    <property type="molecule type" value="Genomic_DNA"/>
</dbReference>
<protein>
    <recommendedName>
        <fullName evidence="1">Reverse transcriptase zinc-binding domain-containing protein</fullName>
    </recommendedName>
</protein>
<evidence type="ECO:0000259" key="1">
    <source>
        <dbReference type="Pfam" id="PF13966"/>
    </source>
</evidence>
<accession>A0AAD8Q1S4</accession>
<evidence type="ECO:0000313" key="2">
    <source>
        <dbReference type="EMBL" id="KAK1594285.1"/>
    </source>
</evidence>
<keyword evidence="3" id="KW-1185">Reference proteome</keyword>
<proteinExistence type="predicted"/>
<gene>
    <name evidence="2" type="ORF">QYE76_027246</name>
</gene>
<dbReference type="Pfam" id="PF13966">
    <property type="entry name" value="zf-RVT"/>
    <property type="match status" value="1"/>
</dbReference>
<dbReference type="InterPro" id="IPR026960">
    <property type="entry name" value="RVT-Znf"/>
</dbReference>